<organism evidence="1 2">
    <name type="scientific">Parasulfuritortus cantonensis</name>
    <dbReference type="NCBI Taxonomy" id="2528202"/>
    <lineage>
        <taxon>Bacteria</taxon>
        <taxon>Pseudomonadati</taxon>
        <taxon>Pseudomonadota</taxon>
        <taxon>Betaproteobacteria</taxon>
        <taxon>Nitrosomonadales</taxon>
        <taxon>Thiobacillaceae</taxon>
        <taxon>Parasulfuritortus</taxon>
    </lineage>
</organism>
<keyword evidence="2" id="KW-1185">Reference proteome</keyword>
<evidence type="ECO:0000313" key="2">
    <source>
        <dbReference type="Proteomes" id="UP000295443"/>
    </source>
</evidence>
<name>A0A4R1BGV4_9PROT</name>
<comment type="caution">
    <text evidence="1">The sequence shown here is derived from an EMBL/GenBank/DDBJ whole genome shotgun (WGS) entry which is preliminary data.</text>
</comment>
<reference evidence="1 2" key="1">
    <citation type="submission" date="2019-03" db="EMBL/GenBank/DDBJ databases">
        <title>Genome sequence of Thiobacillaceae bacterium LSR1, a sulfur-oxidizing bacterium isolated from freshwater sediment.</title>
        <authorList>
            <person name="Li S."/>
        </authorList>
    </citation>
    <scope>NUCLEOTIDE SEQUENCE [LARGE SCALE GENOMIC DNA]</scope>
    <source>
        <strain evidence="1 2">LSR1</strain>
    </source>
</reference>
<dbReference type="RefSeq" id="WP_131445246.1">
    <property type="nucleotide sequence ID" value="NZ_SJZB01000018.1"/>
</dbReference>
<evidence type="ECO:0000313" key="1">
    <source>
        <dbReference type="EMBL" id="TCJ16318.1"/>
    </source>
</evidence>
<dbReference type="AlphaFoldDB" id="A0A4R1BGV4"/>
<sequence length="192" mass="19460">MDLTTTTSIQSIIEQGLQQQMSISQEASLAQLNSTQAALVADGRVDAVIANMSAAQAWNIDDSLLDSTDSALGNVLGSTVALSELMSNGIVMVAAGSETTVNEDGTVTVTRSVSHAPGVAMILDEFTDQSVVPAQSAAGLLAASLSQQGSNVADNMSAFASGLVDQIDDFVTAGLASSALGAGLVINLSAYY</sequence>
<dbReference type="Proteomes" id="UP000295443">
    <property type="component" value="Unassembled WGS sequence"/>
</dbReference>
<protein>
    <submittedName>
        <fullName evidence="1">Uncharacterized protein</fullName>
    </submittedName>
</protein>
<proteinExistence type="predicted"/>
<dbReference type="EMBL" id="SJZB01000018">
    <property type="protein sequence ID" value="TCJ16318.1"/>
    <property type="molecule type" value="Genomic_DNA"/>
</dbReference>
<accession>A0A4R1BGV4</accession>
<gene>
    <name evidence="1" type="ORF">EZJ19_05290</name>
</gene>